<keyword evidence="9" id="KW-1185">Reference proteome</keyword>
<dbReference type="EMBL" id="MU157880">
    <property type="protein sequence ID" value="KAF9525745.1"/>
    <property type="molecule type" value="Genomic_DNA"/>
</dbReference>
<dbReference type="Proteomes" id="UP000807306">
    <property type="component" value="Unassembled WGS sequence"/>
</dbReference>
<keyword evidence="2" id="KW-0808">Transferase</keyword>
<sequence length="211" mass="23628">MMEKDPKRRLLPELEIPTHPYFEGVDWQLMEERRVPPPWLPTEEVSQGSKSYITMPTPGEFFSNESDPYPEFHFLSVEAQRAIHDGFQGPPKSKPAPLIAPLPPLEIIPPPHETEIEPLDAADDVSDETDLEDITSVLSDPASPPSPCTIPSNIPSISLEPGPSTSQKPDEPSTGYTVNNDDTPVGLWSKLRFILHKIKIPKLRGWRTRLP</sequence>
<protein>
    <recommendedName>
        <fullName evidence="7">AGC-kinase C-terminal domain-containing protein</fullName>
    </recommendedName>
</protein>
<feature type="region of interest" description="Disordered" evidence="6">
    <location>
        <begin position="38"/>
        <end position="66"/>
    </location>
</feature>
<keyword evidence="3" id="KW-0547">Nucleotide-binding</keyword>
<evidence type="ECO:0000256" key="6">
    <source>
        <dbReference type="SAM" id="MobiDB-lite"/>
    </source>
</evidence>
<dbReference type="AlphaFoldDB" id="A0A9P6EB32"/>
<evidence type="ECO:0000256" key="5">
    <source>
        <dbReference type="ARBA" id="ARBA00022840"/>
    </source>
</evidence>
<dbReference type="PROSITE" id="PS51285">
    <property type="entry name" value="AGC_KINASE_CTER"/>
    <property type="match status" value="1"/>
</dbReference>
<gene>
    <name evidence="8" type="ORF">CPB83DRAFT_517764</name>
</gene>
<comment type="caution">
    <text evidence="8">The sequence shown here is derived from an EMBL/GenBank/DDBJ whole genome shotgun (WGS) entry which is preliminary data.</text>
</comment>
<dbReference type="GO" id="GO:0004674">
    <property type="term" value="F:protein serine/threonine kinase activity"/>
    <property type="evidence" value="ECO:0007669"/>
    <property type="project" value="UniProtKB-KW"/>
</dbReference>
<dbReference type="OrthoDB" id="148732at2759"/>
<name>A0A9P6EB32_9AGAR</name>
<accession>A0A9P6EB32</accession>
<keyword evidence="4" id="KW-0418">Kinase</keyword>
<feature type="region of interest" description="Disordered" evidence="6">
    <location>
        <begin position="134"/>
        <end position="182"/>
    </location>
</feature>
<evidence type="ECO:0000256" key="2">
    <source>
        <dbReference type="ARBA" id="ARBA00022679"/>
    </source>
</evidence>
<proteinExistence type="predicted"/>
<evidence type="ECO:0000256" key="4">
    <source>
        <dbReference type="ARBA" id="ARBA00022777"/>
    </source>
</evidence>
<evidence type="ECO:0000256" key="3">
    <source>
        <dbReference type="ARBA" id="ARBA00022741"/>
    </source>
</evidence>
<keyword evidence="1" id="KW-0723">Serine/threonine-protein kinase</keyword>
<evidence type="ECO:0000313" key="9">
    <source>
        <dbReference type="Proteomes" id="UP000807306"/>
    </source>
</evidence>
<dbReference type="InterPro" id="IPR000961">
    <property type="entry name" value="AGC-kinase_C"/>
</dbReference>
<organism evidence="8 9">
    <name type="scientific">Crepidotus variabilis</name>
    <dbReference type="NCBI Taxonomy" id="179855"/>
    <lineage>
        <taxon>Eukaryota</taxon>
        <taxon>Fungi</taxon>
        <taxon>Dikarya</taxon>
        <taxon>Basidiomycota</taxon>
        <taxon>Agaricomycotina</taxon>
        <taxon>Agaricomycetes</taxon>
        <taxon>Agaricomycetidae</taxon>
        <taxon>Agaricales</taxon>
        <taxon>Agaricineae</taxon>
        <taxon>Crepidotaceae</taxon>
        <taxon>Crepidotus</taxon>
    </lineage>
</organism>
<dbReference type="GO" id="GO:0005524">
    <property type="term" value="F:ATP binding"/>
    <property type="evidence" value="ECO:0007669"/>
    <property type="project" value="UniProtKB-KW"/>
</dbReference>
<feature type="compositionally biased region" description="Polar residues" evidence="6">
    <location>
        <begin position="44"/>
        <end position="54"/>
    </location>
</feature>
<evidence type="ECO:0000259" key="7">
    <source>
        <dbReference type="PROSITE" id="PS51285"/>
    </source>
</evidence>
<keyword evidence="5" id="KW-0067">ATP-binding</keyword>
<dbReference type="Gene3D" id="1.10.510.10">
    <property type="entry name" value="Transferase(Phosphotransferase) domain 1"/>
    <property type="match status" value="1"/>
</dbReference>
<evidence type="ECO:0000313" key="8">
    <source>
        <dbReference type="EMBL" id="KAF9525745.1"/>
    </source>
</evidence>
<feature type="domain" description="AGC-kinase C-terminal" evidence="7">
    <location>
        <begin position="23"/>
        <end position="84"/>
    </location>
</feature>
<evidence type="ECO:0000256" key="1">
    <source>
        <dbReference type="ARBA" id="ARBA00022527"/>
    </source>
</evidence>
<reference evidence="8" key="1">
    <citation type="submission" date="2020-11" db="EMBL/GenBank/DDBJ databases">
        <authorList>
            <consortium name="DOE Joint Genome Institute"/>
            <person name="Ahrendt S."/>
            <person name="Riley R."/>
            <person name="Andreopoulos W."/>
            <person name="Labutti K."/>
            <person name="Pangilinan J."/>
            <person name="Ruiz-Duenas F.J."/>
            <person name="Barrasa J.M."/>
            <person name="Sanchez-Garcia M."/>
            <person name="Camarero S."/>
            <person name="Miyauchi S."/>
            <person name="Serrano A."/>
            <person name="Linde D."/>
            <person name="Babiker R."/>
            <person name="Drula E."/>
            <person name="Ayuso-Fernandez I."/>
            <person name="Pacheco R."/>
            <person name="Padilla G."/>
            <person name="Ferreira P."/>
            <person name="Barriuso J."/>
            <person name="Kellner H."/>
            <person name="Castanera R."/>
            <person name="Alfaro M."/>
            <person name="Ramirez L."/>
            <person name="Pisabarro A.G."/>
            <person name="Kuo A."/>
            <person name="Tritt A."/>
            <person name="Lipzen A."/>
            <person name="He G."/>
            <person name="Yan M."/>
            <person name="Ng V."/>
            <person name="Cullen D."/>
            <person name="Martin F."/>
            <person name="Rosso M.-N."/>
            <person name="Henrissat B."/>
            <person name="Hibbett D."/>
            <person name="Martinez A.T."/>
            <person name="Grigoriev I.V."/>
        </authorList>
    </citation>
    <scope>NUCLEOTIDE SEQUENCE</scope>
    <source>
        <strain evidence="8">CBS 506.95</strain>
    </source>
</reference>